<gene>
    <name evidence="3" type="primary">LTV1</name>
    <name evidence="3" type="ORF">OHK93_002890</name>
</gene>
<name>A0AA43QUW3_9LECA</name>
<organism evidence="3 4">
    <name type="scientific">Ramalina farinacea</name>
    <dbReference type="NCBI Taxonomy" id="258253"/>
    <lineage>
        <taxon>Eukaryota</taxon>
        <taxon>Fungi</taxon>
        <taxon>Dikarya</taxon>
        <taxon>Ascomycota</taxon>
        <taxon>Pezizomycotina</taxon>
        <taxon>Lecanoromycetes</taxon>
        <taxon>OSLEUM clade</taxon>
        <taxon>Lecanoromycetidae</taxon>
        <taxon>Lecanorales</taxon>
        <taxon>Lecanorineae</taxon>
        <taxon>Ramalinaceae</taxon>
        <taxon>Ramalina</taxon>
    </lineage>
</organism>
<evidence type="ECO:0000256" key="2">
    <source>
        <dbReference type="SAM" id="MobiDB-lite"/>
    </source>
</evidence>
<reference evidence="3" key="1">
    <citation type="journal article" date="2023" name="Genome Biol. Evol.">
        <title>First Whole Genome Sequence and Flow Cytometry Genome Size Data for the Lichen-Forming Fungus Ramalina farinacea (Ascomycota).</title>
        <authorList>
            <person name="Llewellyn T."/>
            <person name="Mian S."/>
            <person name="Hill R."/>
            <person name="Leitch I.J."/>
            <person name="Gaya E."/>
        </authorList>
    </citation>
    <scope>NUCLEOTIDE SEQUENCE</scope>
    <source>
        <strain evidence="3">LIQ254RAFAR</strain>
    </source>
</reference>
<proteinExistence type="inferred from homology"/>
<dbReference type="GO" id="GO:0000056">
    <property type="term" value="P:ribosomal small subunit export from nucleus"/>
    <property type="evidence" value="ECO:0007669"/>
    <property type="project" value="TreeGrafter"/>
</dbReference>
<sequence>MAPRKFNKATSTTYQLVHRPQHDPKIHDESSSSMVFQELAPSQSHKIKSRRDLEAELFDDALSTTNTTSGIRDNEGEAAEHGIYFDDTEYDYMQHIRDLNSGDGEGEAMFVEARDTNREKKKGKEKVSLEQALREANLGSEHVDNAESLFGEELSSSRNLGQPSYQDQQDVPDAISGFQPDMDPRLREVLEALDDEAYVEDEESFFGQIATEGGEEVTQEQFEDSEFFDGEDEDDVDMGDIPVSEASDHGDGNWMKEFSKFKQDQKISKKAPAARASPAVDVQSSVMTGTSFLSNGRKKKRKGAMTSSSGYSMTSSSLARTEGLSLLDARFDRIEEEYADDDGDMDVDDDGTASMFSKNSMASKGSNLSRLSEASNLSTMSQAPELTSTGFEGMMDDFLGEYPTKSAGGRRKAKQQGYPAGLANLDAVRRELGPAKIRTR</sequence>
<feature type="region of interest" description="Disordered" evidence="2">
    <location>
        <begin position="229"/>
        <end position="253"/>
    </location>
</feature>
<accession>A0AA43QUW3</accession>
<keyword evidence="4" id="KW-1185">Reference proteome</keyword>
<dbReference type="GO" id="GO:0005829">
    <property type="term" value="C:cytosol"/>
    <property type="evidence" value="ECO:0007669"/>
    <property type="project" value="TreeGrafter"/>
</dbReference>
<dbReference type="InterPro" id="IPR007307">
    <property type="entry name" value="Ltv1"/>
</dbReference>
<dbReference type="PANTHER" id="PTHR21531:SF0">
    <property type="entry name" value="PROTEIN LTV1 HOMOLOG"/>
    <property type="match status" value="1"/>
</dbReference>
<feature type="compositionally biased region" description="Low complexity" evidence="2">
    <location>
        <begin position="305"/>
        <end position="315"/>
    </location>
</feature>
<comment type="caution">
    <text evidence="3">The sequence shown here is derived from an EMBL/GenBank/DDBJ whole genome shotgun (WGS) entry which is preliminary data.</text>
</comment>
<dbReference type="Proteomes" id="UP001161017">
    <property type="component" value="Unassembled WGS sequence"/>
</dbReference>
<dbReference type="Pfam" id="PF04180">
    <property type="entry name" value="LTV"/>
    <property type="match status" value="1"/>
</dbReference>
<dbReference type="GO" id="GO:0030688">
    <property type="term" value="C:preribosome, small subunit precursor"/>
    <property type="evidence" value="ECO:0007669"/>
    <property type="project" value="TreeGrafter"/>
</dbReference>
<feature type="compositionally biased region" description="Acidic residues" evidence="2">
    <location>
        <begin position="229"/>
        <end position="238"/>
    </location>
</feature>
<dbReference type="PANTHER" id="PTHR21531">
    <property type="entry name" value="LOW-TEMPERATURE VIABILITY PROTEIN LTV1-RELATED"/>
    <property type="match status" value="1"/>
</dbReference>
<comment type="similarity">
    <text evidence="1">Belongs to the LTV1 family.</text>
</comment>
<evidence type="ECO:0000256" key="1">
    <source>
        <dbReference type="ARBA" id="ARBA00009078"/>
    </source>
</evidence>
<dbReference type="GO" id="GO:0042274">
    <property type="term" value="P:ribosomal small subunit biogenesis"/>
    <property type="evidence" value="ECO:0007669"/>
    <property type="project" value="InterPro"/>
</dbReference>
<dbReference type="GO" id="GO:0005634">
    <property type="term" value="C:nucleus"/>
    <property type="evidence" value="ECO:0007669"/>
    <property type="project" value="TreeGrafter"/>
</dbReference>
<dbReference type="AlphaFoldDB" id="A0AA43QUW3"/>
<evidence type="ECO:0000313" key="3">
    <source>
        <dbReference type="EMBL" id="MDI1491681.1"/>
    </source>
</evidence>
<dbReference type="EMBL" id="JAPUFD010000015">
    <property type="protein sequence ID" value="MDI1491681.1"/>
    <property type="molecule type" value="Genomic_DNA"/>
</dbReference>
<evidence type="ECO:0000313" key="4">
    <source>
        <dbReference type="Proteomes" id="UP001161017"/>
    </source>
</evidence>
<feature type="region of interest" description="Disordered" evidence="2">
    <location>
        <begin position="293"/>
        <end position="315"/>
    </location>
</feature>
<protein>
    <submittedName>
        <fullName evidence="3">Protein ltv1</fullName>
    </submittedName>
</protein>